<evidence type="ECO:0000313" key="3">
    <source>
        <dbReference type="Proteomes" id="UP000054477"/>
    </source>
</evidence>
<dbReference type="HOGENOM" id="CLU_2722624_0_0_1"/>
<reference evidence="3" key="2">
    <citation type="submission" date="2015-01" db="EMBL/GenBank/DDBJ databases">
        <title>Evolutionary Origins and Diversification of the Mycorrhizal Mutualists.</title>
        <authorList>
            <consortium name="DOE Joint Genome Institute"/>
            <consortium name="Mycorrhizal Genomics Consortium"/>
            <person name="Kohler A."/>
            <person name="Kuo A."/>
            <person name="Nagy L.G."/>
            <person name="Floudas D."/>
            <person name="Copeland A."/>
            <person name="Barry K.W."/>
            <person name="Cichocki N."/>
            <person name="Veneault-Fourrey C."/>
            <person name="LaButti K."/>
            <person name="Lindquist E.A."/>
            <person name="Lipzen A."/>
            <person name="Lundell T."/>
            <person name="Morin E."/>
            <person name="Murat C."/>
            <person name="Riley R."/>
            <person name="Ohm R."/>
            <person name="Sun H."/>
            <person name="Tunlid A."/>
            <person name="Henrissat B."/>
            <person name="Grigoriev I.V."/>
            <person name="Hibbett D.S."/>
            <person name="Martin F."/>
        </authorList>
    </citation>
    <scope>NUCLEOTIDE SEQUENCE [LARGE SCALE GENOMIC DNA]</scope>
    <source>
        <strain evidence="3">LaAM-08-1</strain>
    </source>
</reference>
<protein>
    <submittedName>
        <fullName evidence="2">Uncharacterized protein</fullName>
    </submittedName>
</protein>
<dbReference type="AlphaFoldDB" id="A0A0C9WH84"/>
<dbReference type="Proteomes" id="UP000054477">
    <property type="component" value="Unassembled WGS sequence"/>
</dbReference>
<proteinExistence type="predicted"/>
<keyword evidence="3" id="KW-1185">Reference proteome</keyword>
<evidence type="ECO:0000256" key="1">
    <source>
        <dbReference type="SAM" id="SignalP"/>
    </source>
</evidence>
<reference evidence="2 3" key="1">
    <citation type="submission" date="2014-04" db="EMBL/GenBank/DDBJ databases">
        <authorList>
            <consortium name="DOE Joint Genome Institute"/>
            <person name="Kuo A."/>
            <person name="Kohler A."/>
            <person name="Nagy L.G."/>
            <person name="Floudas D."/>
            <person name="Copeland A."/>
            <person name="Barry K.W."/>
            <person name="Cichocki N."/>
            <person name="Veneault-Fourrey C."/>
            <person name="LaButti K."/>
            <person name="Lindquist E.A."/>
            <person name="Lipzen A."/>
            <person name="Lundell T."/>
            <person name="Morin E."/>
            <person name="Murat C."/>
            <person name="Sun H."/>
            <person name="Tunlid A."/>
            <person name="Henrissat B."/>
            <person name="Grigoriev I.V."/>
            <person name="Hibbett D.S."/>
            <person name="Martin F."/>
            <person name="Nordberg H.P."/>
            <person name="Cantor M.N."/>
            <person name="Hua S.X."/>
        </authorList>
    </citation>
    <scope>NUCLEOTIDE SEQUENCE [LARGE SCALE GENOMIC DNA]</scope>
    <source>
        <strain evidence="2 3">LaAM-08-1</strain>
    </source>
</reference>
<keyword evidence="1" id="KW-0732">Signal</keyword>
<evidence type="ECO:0000313" key="2">
    <source>
        <dbReference type="EMBL" id="KIJ90749.1"/>
    </source>
</evidence>
<feature type="signal peptide" evidence="1">
    <location>
        <begin position="1"/>
        <end position="21"/>
    </location>
</feature>
<gene>
    <name evidence="2" type="ORF">K443DRAFT_686551</name>
</gene>
<dbReference type="EMBL" id="KN839118">
    <property type="protein sequence ID" value="KIJ90749.1"/>
    <property type="molecule type" value="Genomic_DNA"/>
</dbReference>
<name>A0A0C9WH84_9AGAR</name>
<organism evidence="2 3">
    <name type="scientific">Laccaria amethystina LaAM-08-1</name>
    <dbReference type="NCBI Taxonomy" id="1095629"/>
    <lineage>
        <taxon>Eukaryota</taxon>
        <taxon>Fungi</taxon>
        <taxon>Dikarya</taxon>
        <taxon>Basidiomycota</taxon>
        <taxon>Agaricomycotina</taxon>
        <taxon>Agaricomycetes</taxon>
        <taxon>Agaricomycetidae</taxon>
        <taxon>Agaricales</taxon>
        <taxon>Agaricineae</taxon>
        <taxon>Hydnangiaceae</taxon>
        <taxon>Laccaria</taxon>
    </lineage>
</organism>
<sequence length="72" mass="8201">MVHFTTAAGVLTLSFIPPAQAAMRGLAWATDNRWSTQITSKPKIQWYHHRQDDPISQLTSKEYVSQFWGPAK</sequence>
<feature type="chain" id="PRO_5002205963" evidence="1">
    <location>
        <begin position="22"/>
        <end position="72"/>
    </location>
</feature>
<accession>A0A0C9WH84</accession>